<evidence type="ECO:0000256" key="2">
    <source>
        <dbReference type="ARBA" id="ARBA00022448"/>
    </source>
</evidence>
<dbReference type="Gene3D" id="3.55.50.30">
    <property type="match status" value="1"/>
</dbReference>
<keyword evidence="5 7" id="KW-0472">Membrane</keyword>
<dbReference type="InterPro" id="IPR011662">
    <property type="entry name" value="Secretin/TonB_short_N"/>
</dbReference>
<protein>
    <submittedName>
        <fullName evidence="9">SusC/RagA family TonB-linked outer membrane protein</fullName>
    </submittedName>
</protein>
<dbReference type="SUPFAM" id="SSF56935">
    <property type="entry name" value="Porins"/>
    <property type="match status" value="1"/>
</dbReference>
<evidence type="ECO:0000256" key="6">
    <source>
        <dbReference type="ARBA" id="ARBA00023237"/>
    </source>
</evidence>
<evidence type="ECO:0000256" key="1">
    <source>
        <dbReference type="ARBA" id="ARBA00004571"/>
    </source>
</evidence>
<dbReference type="InterPro" id="IPR023997">
    <property type="entry name" value="TonB-dep_OMP_SusC/RagA_CS"/>
</dbReference>
<dbReference type="InterPro" id="IPR039426">
    <property type="entry name" value="TonB-dep_rcpt-like"/>
</dbReference>
<dbReference type="InterPro" id="IPR036942">
    <property type="entry name" value="Beta-barrel_TonB_sf"/>
</dbReference>
<dbReference type="Gene3D" id="2.170.130.10">
    <property type="entry name" value="TonB-dependent receptor, plug domain"/>
    <property type="match status" value="1"/>
</dbReference>
<dbReference type="Pfam" id="PF07715">
    <property type="entry name" value="Plug"/>
    <property type="match status" value="1"/>
</dbReference>
<dbReference type="InterPro" id="IPR037066">
    <property type="entry name" value="Plug_dom_sf"/>
</dbReference>
<evidence type="ECO:0000313" key="9">
    <source>
        <dbReference type="EMBL" id="MFB5945332.1"/>
    </source>
</evidence>
<dbReference type="Proteomes" id="UP001580928">
    <property type="component" value="Unassembled WGS sequence"/>
</dbReference>
<dbReference type="EMBL" id="JBBVGT010000002">
    <property type="protein sequence ID" value="MFB5945332.1"/>
    <property type="molecule type" value="Genomic_DNA"/>
</dbReference>
<comment type="similarity">
    <text evidence="7">Belongs to the TonB-dependent receptor family.</text>
</comment>
<dbReference type="InterPro" id="IPR008969">
    <property type="entry name" value="CarboxyPept-like_regulatory"/>
</dbReference>
<keyword evidence="10" id="KW-1185">Reference proteome</keyword>
<name>A0ABV5CCN1_9SPHI</name>
<dbReference type="NCBIfam" id="TIGR04056">
    <property type="entry name" value="OMP_RagA_SusC"/>
    <property type="match status" value="1"/>
</dbReference>
<accession>A0ABV5CCN1</accession>
<dbReference type="PROSITE" id="PS52016">
    <property type="entry name" value="TONB_DEPENDENT_REC_3"/>
    <property type="match status" value="1"/>
</dbReference>
<evidence type="ECO:0000256" key="5">
    <source>
        <dbReference type="ARBA" id="ARBA00023136"/>
    </source>
</evidence>
<gene>
    <name evidence="9" type="ORF">WKR92_05780</name>
</gene>
<comment type="caution">
    <text evidence="9">The sequence shown here is derived from an EMBL/GenBank/DDBJ whole genome shotgun (WGS) entry which is preliminary data.</text>
</comment>
<dbReference type="Pfam" id="PF07660">
    <property type="entry name" value="STN"/>
    <property type="match status" value="1"/>
</dbReference>
<keyword evidence="6 7" id="KW-0998">Cell outer membrane</keyword>
<proteinExistence type="inferred from homology"/>
<evidence type="ECO:0000259" key="8">
    <source>
        <dbReference type="SMART" id="SM00965"/>
    </source>
</evidence>
<keyword evidence="2 7" id="KW-0813">Transport</keyword>
<dbReference type="SMART" id="SM00965">
    <property type="entry name" value="STN"/>
    <property type="match status" value="1"/>
</dbReference>
<reference evidence="9 10" key="1">
    <citation type="submission" date="2024-04" db="EMBL/GenBank/DDBJ databases">
        <title>Albibacterium profundi sp. nov., isolated from sediment of the Challenger Deep of Mariana Trench.</title>
        <authorList>
            <person name="Wang Y."/>
        </authorList>
    </citation>
    <scope>NUCLEOTIDE SEQUENCE [LARGE SCALE GENOMIC DNA]</scope>
    <source>
        <strain evidence="9 10">RHL897</strain>
    </source>
</reference>
<dbReference type="Gene3D" id="2.60.40.1120">
    <property type="entry name" value="Carboxypeptidase-like, regulatory domain"/>
    <property type="match status" value="1"/>
</dbReference>
<evidence type="ECO:0000256" key="3">
    <source>
        <dbReference type="ARBA" id="ARBA00022452"/>
    </source>
</evidence>
<dbReference type="InterPro" id="IPR023996">
    <property type="entry name" value="TonB-dep_OMP_SusC/RagA"/>
</dbReference>
<feature type="domain" description="Secretin/TonB short N-terminal" evidence="8">
    <location>
        <begin position="87"/>
        <end position="138"/>
    </location>
</feature>
<dbReference type="SUPFAM" id="SSF49464">
    <property type="entry name" value="Carboxypeptidase regulatory domain-like"/>
    <property type="match status" value="1"/>
</dbReference>
<organism evidence="9 10">
    <name type="scientific">Albibacterium profundi</name>
    <dbReference type="NCBI Taxonomy" id="3134906"/>
    <lineage>
        <taxon>Bacteria</taxon>
        <taxon>Pseudomonadati</taxon>
        <taxon>Bacteroidota</taxon>
        <taxon>Sphingobacteriia</taxon>
        <taxon>Sphingobacteriales</taxon>
        <taxon>Sphingobacteriaceae</taxon>
        <taxon>Albibacterium</taxon>
    </lineage>
</organism>
<keyword evidence="3 7" id="KW-1134">Transmembrane beta strand</keyword>
<dbReference type="Gene3D" id="2.40.170.20">
    <property type="entry name" value="TonB-dependent receptor, beta-barrel domain"/>
    <property type="match status" value="1"/>
</dbReference>
<evidence type="ECO:0000256" key="7">
    <source>
        <dbReference type="PROSITE-ProRule" id="PRU01360"/>
    </source>
</evidence>
<keyword evidence="4 7" id="KW-0812">Transmembrane</keyword>
<comment type="subcellular location">
    <subcellularLocation>
        <location evidence="1 7">Cell outer membrane</location>
        <topology evidence="1 7">Multi-pass membrane protein</topology>
    </subcellularLocation>
</comment>
<evidence type="ECO:0000256" key="4">
    <source>
        <dbReference type="ARBA" id="ARBA00022692"/>
    </source>
</evidence>
<dbReference type="RefSeq" id="WP_375556873.1">
    <property type="nucleotide sequence ID" value="NZ_JBBVGT010000002.1"/>
</dbReference>
<dbReference type="InterPro" id="IPR012910">
    <property type="entry name" value="Plug_dom"/>
</dbReference>
<evidence type="ECO:0000313" key="10">
    <source>
        <dbReference type="Proteomes" id="UP001580928"/>
    </source>
</evidence>
<dbReference type="Pfam" id="PF13715">
    <property type="entry name" value="CarbopepD_reg_2"/>
    <property type="match status" value="1"/>
</dbReference>
<sequence>MKFYLKFKAGIQAFLKRLHMTARKKHPALLDILIYKKIIMRVNLTIAFLIVALMQVSAEGFAQRITLNETNTSIKQIFSELNEKNGLDFIYSPEMLSEANPVNIDVENASIEEVLETIFRDQPLTYTIEDNVVVVRRSSPVPASATSFKQQLISGVVTDENGSPMPGVTILIKGSQQATSTDENGRYAINASQGDVLVFNMLGYKSIERSVGTANTINLQLEMDVSVLRDVEVVSTGYQNLSRKFFTGASATLKAEDVKRDGIADVSRMLEGQVAGVSVQNVSGTFGAAPKIRIRGATSITGDNKPLWVIDGIILEDVVNISNEQLSTGDPSTLIGSSVAGLNPDDIASFEILKDASATALYGARAMNGVIVVTTKKGRKTDGKPVVSYTGNFSTYLKPTYSTFDILNSADQMSVFIEMKNKGFLNHAGASRSSEGGIFSKMYNQMYEYNPDTDSFTLRNDVGSEVDFLQRYAKANTNWFDLLFDNSLMQEHSVSLTSGSERSQFYGSTSFLHDNGWTIGDQVKRFTGNVRGTFQLNDRLSIELITQGSIRDQQAPGSQGRKSNPVTGEYDRDFDINPFSYALNTSRTMTAFDENGDLEYFTRYYAPFNIFNELEYNTMDLTMIDFKVQGGLKYNILDELRYSFDGAYRYAKTDQEHKIHENSNMPQAYRAGIFPEDATIRNANRFLYSNPDNPTALPVSVLPYGGFYNTESDGLVSYYMRHGVEWNHTFDEKHMVNVYSSAEMRFANRQNRFFDGYGYQFDRGGVPYIDPNIVKQNVEGNLNYYGMTYRYDRYLAYMGRAAYSYDGKYSLNATLRYDGSNLLGESRTARWLPTWNVSGAWNIDTEPFMQSQNVVSQATLRATYGLTASMGAASNSSLVLQNQSTRRPYLSEMETALLIAGLENSELTWEKQYETNIGADIGFLNNRITLTVDWYKRSSFDLIGAIRTSGIGGEEVKMANYADMESHGLEGTLGATAVRTSDWTWRTQFNFGYHVGEITKLENKPNIWSLIVQDGGPKEGYPYRGLFSIPFVGLDHDEGYPVFINEDGEESSEVYFQSDESQYLTYEGPVDPVFTGGFYNSVKFKNVSLSALVTFAQGNKVRLDPSFRNSYTDQSSMSKDFLNRWVMPGDEEWTNVPSIMDRYVASRVGSQNPYNSYNYSSVRVADGDFVRLKQVNLSYQLPSNAFKKLGVTNASLSLVANNLWLIYSDSRLNGQDPEFFGSGGVALPMPRQFTLSLKVGF</sequence>
<dbReference type="NCBIfam" id="TIGR04057">
    <property type="entry name" value="SusC_RagA_signa"/>
    <property type="match status" value="1"/>
</dbReference>